<dbReference type="Proteomes" id="UP000501452">
    <property type="component" value="Chromosome"/>
</dbReference>
<evidence type="ECO:0000256" key="1">
    <source>
        <dbReference type="SAM" id="Phobius"/>
    </source>
</evidence>
<keyword evidence="1" id="KW-0472">Membrane</keyword>
<dbReference type="AlphaFoldDB" id="A0A6G8Q9R9"/>
<keyword evidence="1" id="KW-0812">Transmembrane</keyword>
<dbReference type="EMBL" id="CP045119">
    <property type="protein sequence ID" value="QIN83216.1"/>
    <property type="molecule type" value="Genomic_DNA"/>
</dbReference>
<name>A0A6G8Q9R9_9ACTN</name>
<dbReference type="KEGG" id="rub:GBA63_11610"/>
<sequence>MSHYLFVAGFCLLLVHEMDAVRLEEWKIFPLLCGMREESGYVTFAALHVPIYALLLLGLLTAACVRIDPSTSRASGYRFQASGRI</sequence>
<keyword evidence="1" id="KW-1133">Transmembrane helix</keyword>
<keyword evidence="3" id="KW-1185">Reference proteome</keyword>
<dbReference type="InterPro" id="IPR046559">
    <property type="entry name" value="DUF6713"/>
</dbReference>
<gene>
    <name evidence="2" type="ORF">GBA63_11610</name>
</gene>
<protein>
    <submittedName>
        <fullName evidence="2">Uncharacterized protein</fullName>
    </submittedName>
</protein>
<proteinExistence type="predicted"/>
<organism evidence="2 3">
    <name type="scientific">Rubrobacter tropicus</name>
    <dbReference type="NCBI Taxonomy" id="2653851"/>
    <lineage>
        <taxon>Bacteria</taxon>
        <taxon>Bacillati</taxon>
        <taxon>Actinomycetota</taxon>
        <taxon>Rubrobacteria</taxon>
        <taxon>Rubrobacterales</taxon>
        <taxon>Rubrobacteraceae</taxon>
        <taxon>Rubrobacter</taxon>
    </lineage>
</organism>
<reference evidence="2 3" key="1">
    <citation type="submission" date="2019-10" db="EMBL/GenBank/DDBJ databases">
        <title>Rubrobacter sp nov SCSIO 52090 isolated from a deep-sea sediment in the South China Sea.</title>
        <authorList>
            <person name="Chen R.W."/>
        </authorList>
    </citation>
    <scope>NUCLEOTIDE SEQUENCE [LARGE SCALE GENOMIC DNA]</scope>
    <source>
        <strain evidence="2 3">SCSIO 52909</strain>
    </source>
</reference>
<evidence type="ECO:0000313" key="2">
    <source>
        <dbReference type="EMBL" id="QIN83216.1"/>
    </source>
</evidence>
<feature type="transmembrane region" description="Helical" evidence="1">
    <location>
        <begin position="44"/>
        <end position="65"/>
    </location>
</feature>
<dbReference type="Pfam" id="PF20460">
    <property type="entry name" value="DUF6713"/>
    <property type="match status" value="1"/>
</dbReference>
<accession>A0A6G8Q9R9</accession>
<evidence type="ECO:0000313" key="3">
    <source>
        <dbReference type="Proteomes" id="UP000501452"/>
    </source>
</evidence>
<dbReference type="RefSeq" id="WP_166176291.1">
    <property type="nucleotide sequence ID" value="NZ_CP045119.1"/>
</dbReference>